<dbReference type="GO" id="GO:0003723">
    <property type="term" value="F:RNA binding"/>
    <property type="evidence" value="ECO:0007669"/>
    <property type="project" value="InterPro"/>
</dbReference>
<dbReference type="EC" id="2.7.7.49" evidence="1"/>
<reference evidence="11 12" key="1">
    <citation type="submission" date="2018-11" db="EMBL/GenBank/DDBJ databases">
        <authorList>
            <person name="Na S.W."/>
            <person name="Baik M."/>
        </authorList>
    </citation>
    <scope>NUCLEOTIDE SEQUENCE [LARGE SCALE GENOMIC DNA]</scope>
    <source>
        <strain evidence="11 12">E39</strain>
    </source>
</reference>
<keyword evidence="7" id="KW-0051">Antiviral defense</keyword>
<evidence type="ECO:0000313" key="12">
    <source>
        <dbReference type="Proteomes" id="UP000249375"/>
    </source>
</evidence>
<keyword evidence="3" id="KW-0548">Nucleotidyltransferase</keyword>
<keyword evidence="5" id="KW-0460">Magnesium</keyword>
<evidence type="ECO:0000256" key="4">
    <source>
        <dbReference type="ARBA" id="ARBA00022723"/>
    </source>
</evidence>
<evidence type="ECO:0000256" key="2">
    <source>
        <dbReference type="ARBA" id="ARBA00022679"/>
    </source>
</evidence>
<dbReference type="AlphaFoldDB" id="A0A5P8E9M7"/>
<dbReference type="EMBL" id="CP033459">
    <property type="protein sequence ID" value="QFQ13570.1"/>
    <property type="molecule type" value="Genomic_DNA"/>
</dbReference>
<evidence type="ECO:0000256" key="1">
    <source>
        <dbReference type="ARBA" id="ARBA00012493"/>
    </source>
</evidence>
<dbReference type="SUPFAM" id="SSF56672">
    <property type="entry name" value="DNA/RNA polymerases"/>
    <property type="match status" value="1"/>
</dbReference>
<evidence type="ECO:0000256" key="7">
    <source>
        <dbReference type="ARBA" id="ARBA00023118"/>
    </source>
</evidence>
<dbReference type="KEGG" id="alq:C7Y71_011455"/>
<dbReference type="PROSITE" id="PS50878">
    <property type="entry name" value="RT_POL"/>
    <property type="match status" value="1"/>
</dbReference>
<evidence type="ECO:0000256" key="5">
    <source>
        <dbReference type="ARBA" id="ARBA00022842"/>
    </source>
</evidence>
<keyword evidence="4" id="KW-0479">Metal-binding</keyword>
<proteinExistence type="inferred from homology"/>
<dbReference type="GO" id="GO:0003964">
    <property type="term" value="F:RNA-directed DNA polymerase activity"/>
    <property type="evidence" value="ECO:0007669"/>
    <property type="project" value="UniProtKB-KW"/>
</dbReference>
<evidence type="ECO:0000313" key="11">
    <source>
        <dbReference type="EMBL" id="QFQ13570.1"/>
    </source>
</evidence>
<keyword evidence="6 11" id="KW-0695">RNA-directed DNA polymerase</keyword>
<dbReference type="PANTHER" id="PTHR34047:SF7">
    <property type="entry name" value="RNA-DIRECTED DNA POLYMERASE"/>
    <property type="match status" value="1"/>
</dbReference>
<evidence type="ECO:0000256" key="3">
    <source>
        <dbReference type="ARBA" id="ARBA00022695"/>
    </source>
</evidence>
<accession>A0A5P8E9M7</accession>
<dbReference type="OrthoDB" id="9780724at2"/>
<evidence type="ECO:0000256" key="8">
    <source>
        <dbReference type="ARBA" id="ARBA00034120"/>
    </source>
</evidence>
<dbReference type="InterPro" id="IPR043502">
    <property type="entry name" value="DNA/RNA_pol_sf"/>
</dbReference>
<keyword evidence="2" id="KW-0808">Transferase</keyword>
<gene>
    <name evidence="11" type="ORF">C7Y71_011455</name>
</gene>
<name>A0A5P8E9M7_9BACT</name>
<dbReference type="PANTHER" id="PTHR34047">
    <property type="entry name" value="NUCLEAR INTRON MATURASE 1, MITOCHONDRIAL-RELATED"/>
    <property type="match status" value="1"/>
</dbReference>
<dbReference type="GO" id="GO:0046872">
    <property type="term" value="F:metal ion binding"/>
    <property type="evidence" value="ECO:0007669"/>
    <property type="project" value="UniProtKB-KW"/>
</dbReference>
<organism evidence="11 12">
    <name type="scientific">Pseudoprevotella muciniphila</name>
    <dbReference type="NCBI Taxonomy" id="2133944"/>
    <lineage>
        <taxon>Bacteria</taxon>
        <taxon>Pseudomonadati</taxon>
        <taxon>Bacteroidota</taxon>
        <taxon>Bacteroidia</taxon>
        <taxon>Bacteroidales</taxon>
        <taxon>Prevotellaceae</taxon>
        <taxon>Pseudoprevotella</taxon>
    </lineage>
</organism>
<dbReference type="InterPro" id="IPR000477">
    <property type="entry name" value="RT_dom"/>
</dbReference>
<dbReference type="GO" id="GO:0051607">
    <property type="term" value="P:defense response to virus"/>
    <property type="evidence" value="ECO:0007669"/>
    <property type="project" value="UniProtKB-KW"/>
</dbReference>
<evidence type="ECO:0000256" key="6">
    <source>
        <dbReference type="ARBA" id="ARBA00022918"/>
    </source>
</evidence>
<dbReference type="CDD" id="cd03487">
    <property type="entry name" value="RT_Bac_retron_II"/>
    <property type="match status" value="1"/>
</dbReference>
<comment type="similarity">
    <text evidence="8">Belongs to the bacterial reverse transcriptase family.</text>
</comment>
<feature type="domain" description="Reverse transcriptase" evidence="10">
    <location>
        <begin position="42"/>
        <end position="264"/>
    </location>
</feature>
<dbReference type="PRINTS" id="PR00866">
    <property type="entry name" value="RNADNAPOLMS"/>
</dbReference>
<evidence type="ECO:0000259" key="10">
    <source>
        <dbReference type="PROSITE" id="PS50878"/>
    </source>
</evidence>
<dbReference type="RefSeq" id="WP_111899075.1">
    <property type="nucleotide sequence ID" value="NZ_CP033459.1"/>
</dbReference>
<protein>
    <recommendedName>
        <fullName evidence="1">RNA-directed DNA polymerase</fullName>
        <ecNumber evidence="1">2.7.7.49</ecNumber>
    </recommendedName>
</protein>
<sequence>MEKAEIRDKAMVMKTTKNLARLLNTIKQEEFGSKRYKITPRQLYHFAYTNIAPNRYKTFHIHKKSGGLREINAPCYQLGIILYFLNKVFKSLYTPSSSVTGFTEGRSVYDNAKMHVGHHYVFNIDLKDFFPSISQGRVWTRLQLPPFNFTQEIANVVAGLCCHKNAGSTLNVLPQGAATSPILTNAVCDKLDRRMRGVAKRFGLHYSRYADDMTFSSMHNVYQEGSEFRCEVKRIIEEQGFQMNDAKTRLLRDGVRQEVTGLTVNSVVNVSRKYISDLRWIIRVWEKEGYAKAYSKFYPKYKKEKGYIKKGEPIMENVIGGKLNYLKMIRGENNPAYKKLQERYNRLQQVVYVDNETDKGTSYVYVQSYTMKEFQKYFATTVTLEVSAKGKLVGKCLLAGMEKIIPISLSTQKKLCPDLESKKSGEQVISKMLTKCHVTLCRAKGKNFWLITKYEPKRSKCFSIQNTKIDIDTLLNIWEQYGTEGAVDVFQQSIYNGQRISKEGIDGLILNFILESKYPKLDTNKTQKPQKSESETLSEEEMAQLSEFADLIDSSDIDELPFTIQLNP</sequence>
<dbReference type="InterPro" id="IPR000123">
    <property type="entry name" value="Reverse_transcriptase_msDNA"/>
</dbReference>
<dbReference type="Proteomes" id="UP000249375">
    <property type="component" value="Chromosome"/>
</dbReference>
<dbReference type="InterPro" id="IPR051083">
    <property type="entry name" value="GrpII_Intron_Splice-Mob/Def"/>
</dbReference>
<dbReference type="Pfam" id="PF00078">
    <property type="entry name" value="RVT_1"/>
    <property type="match status" value="1"/>
</dbReference>
<evidence type="ECO:0000256" key="9">
    <source>
        <dbReference type="ARBA" id="ARBA00048173"/>
    </source>
</evidence>
<keyword evidence="12" id="KW-1185">Reference proteome</keyword>
<comment type="catalytic activity">
    <reaction evidence="9">
        <text>DNA(n) + a 2'-deoxyribonucleoside 5'-triphosphate = DNA(n+1) + diphosphate</text>
        <dbReference type="Rhea" id="RHEA:22508"/>
        <dbReference type="Rhea" id="RHEA-COMP:17339"/>
        <dbReference type="Rhea" id="RHEA-COMP:17340"/>
        <dbReference type="ChEBI" id="CHEBI:33019"/>
        <dbReference type="ChEBI" id="CHEBI:61560"/>
        <dbReference type="ChEBI" id="CHEBI:173112"/>
        <dbReference type="EC" id="2.7.7.49"/>
    </reaction>
</comment>